<reference evidence="3" key="1">
    <citation type="journal article" date="2020" name="Stud. Mycol.">
        <title>101 Dothideomycetes genomes: a test case for predicting lifestyles and emergence of pathogens.</title>
        <authorList>
            <person name="Haridas S."/>
            <person name="Albert R."/>
            <person name="Binder M."/>
            <person name="Bloem J."/>
            <person name="Labutti K."/>
            <person name="Salamov A."/>
            <person name="Andreopoulos B."/>
            <person name="Baker S."/>
            <person name="Barry K."/>
            <person name="Bills G."/>
            <person name="Bluhm B."/>
            <person name="Cannon C."/>
            <person name="Castanera R."/>
            <person name="Culley D."/>
            <person name="Daum C."/>
            <person name="Ezra D."/>
            <person name="Gonzalez J."/>
            <person name="Henrissat B."/>
            <person name="Kuo A."/>
            <person name="Liang C."/>
            <person name="Lipzen A."/>
            <person name="Lutzoni F."/>
            <person name="Magnuson J."/>
            <person name="Mondo S."/>
            <person name="Nolan M."/>
            <person name="Ohm R."/>
            <person name="Pangilinan J."/>
            <person name="Park H.-J."/>
            <person name="Ramirez L."/>
            <person name="Alfaro M."/>
            <person name="Sun H."/>
            <person name="Tritt A."/>
            <person name="Yoshinaga Y."/>
            <person name="Zwiers L.-H."/>
            <person name="Turgeon B."/>
            <person name="Goodwin S."/>
            <person name="Spatafora J."/>
            <person name="Crous P."/>
            <person name="Grigoriev I."/>
        </authorList>
    </citation>
    <scope>NUCLEOTIDE SEQUENCE</scope>
    <source>
        <strain evidence="3">CBS 109.77</strain>
    </source>
</reference>
<accession>A0A6A6WUC2</accession>
<feature type="chain" id="PRO_5025550782" description="Cell death in tomato 1" evidence="2">
    <location>
        <begin position="18"/>
        <end position="182"/>
    </location>
</feature>
<dbReference type="Proteomes" id="UP000799757">
    <property type="component" value="Unassembled WGS sequence"/>
</dbReference>
<proteinExistence type="predicted"/>
<protein>
    <recommendedName>
        <fullName evidence="5">Cell death in tomato 1</fullName>
    </recommendedName>
</protein>
<feature type="region of interest" description="Disordered" evidence="1">
    <location>
        <begin position="34"/>
        <end position="61"/>
    </location>
</feature>
<keyword evidence="4" id="KW-1185">Reference proteome</keyword>
<organism evidence="3 4">
    <name type="scientific">Melanomma pulvis-pyrius CBS 109.77</name>
    <dbReference type="NCBI Taxonomy" id="1314802"/>
    <lineage>
        <taxon>Eukaryota</taxon>
        <taxon>Fungi</taxon>
        <taxon>Dikarya</taxon>
        <taxon>Ascomycota</taxon>
        <taxon>Pezizomycotina</taxon>
        <taxon>Dothideomycetes</taxon>
        <taxon>Pleosporomycetidae</taxon>
        <taxon>Pleosporales</taxon>
        <taxon>Melanommataceae</taxon>
        <taxon>Melanomma</taxon>
    </lineage>
</organism>
<dbReference type="OrthoDB" id="5226619at2759"/>
<keyword evidence="2" id="KW-0732">Signal</keyword>
<dbReference type="EMBL" id="MU002318">
    <property type="protein sequence ID" value="KAF2787451.1"/>
    <property type="molecule type" value="Genomic_DNA"/>
</dbReference>
<evidence type="ECO:0000256" key="2">
    <source>
        <dbReference type="SAM" id="SignalP"/>
    </source>
</evidence>
<dbReference type="AlphaFoldDB" id="A0A6A6WUC2"/>
<name>A0A6A6WUC2_9PLEO</name>
<evidence type="ECO:0000313" key="3">
    <source>
        <dbReference type="EMBL" id="KAF2787451.1"/>
    </source>
</evidence>
<sequence>MFSKAIIAILAASAVSAAPAAVLQPWEITTLYTHSPSGRPGNDPHSTLNATINDPNTLPITQTPTGTAVFPPSTANCSAQWLTEADVPWNVAQPCTAIDYGTWTMTMVPGSGDAGTGATTDFGLVFKLVDSVRVLNQQYTRTFKGKGQFKVGTNLSGQCGGSGVCNWGLTTTPYAIKQKEVK</sequence>
<evidence type="ECO:0000256" key="1">
    <source>
        <dbReference type="SAM" id="MobiDB-lite"/>
    </source>
</evidence>
<feature type="signal peptide" evidence="2">
    <location>
        <begin position="1"/>
        <end position="17"/>
    </location>
</feature>
<evidence type="ECO:0000313" key="4">
    <source>
        <dbReference type="Proteomes" id="UP000799757"/>
    </source>
</evidence>
<feature type="compositionally biased region" description="Polar residues" evidence="1">
    <location>
        <begin position="44"/>
        <end position="61"/>
    </location>
</feature>
<gene>
    <name evidence="3" type="ORF">K505DRAFT_421767</name>
</gene>
<evidence type="ECO:0008006" key="5">
    <source>
        <dbReference type="Google" id="ProtNLM"/>
    </source>
</evidence>